<dbReference type="Pfam" id="PF12833">
    <property type="entry name" value="HTH_18"/>
    <property type="match status" value="1"/>
</dbReference>
<evidence type="ECO:0000313" key="10">
    <source>
        <dbReference type="EMBL" id="KMW14306.1"/>
    </source>
</evidence>
<evidence type="ECO:0000256" key="6">
    <source>
        <dbReference type="PROSITE-ProRule" id="PRU00169"/>
    </source>
</evidence>
<dbReference type="AlphaFoldDB" id="A0A0J9BQ48"/>
<dbReference type="CDD" id="cd17536">
    <property type="entry name" value="REC_YesN-like"/>
    <property type="match status" value="1"/>
</dbReference>
<evidence type="ECO:0000256" key="7">
    <source>
        <dbReference type="SAM" id="MobiDB-lite"/>
    </source>
</evidence>
<dbReference type="SUPFAM" id="SSF46689">
    <property type="entry name" value="Homeodomain-like"/>
    <property type="match status" value="2"/>
</dbReference>
<dbReference type="PATRIC" id="fig|742734.4.peg.5203"/>
<dbReference type="GO" id="GO:0003700">
    <property type="term" value="F:DNA-binding transcription factor activity"/>
    <property type="evidence" value="ECO:0007669"/>
    <property type="project" value="InterPro"/>
</dbReference>
<dbReference type="RefSeq" id="WP_048930906.1">
    <property type="nucleotide sequence ID" value="NZ_KQ235883.1"/>
</dbReference>
<keyword evidence="6" id="KW-0597">Phosphoprotein</keyword>
<dbReference type="PROSITE" id="PS01124">
    <property type="entry name" value="HTH_ARAC_FAMILY_2"/>
    <property type="match status" value="1"/>
</dbReference>
<dbReference type="SMART" id="SM00342">
    <property type="entry name" value="HTH_ARAC"/>
    <property type="match status" value="1"/>
</dbReference>
<dbReference type="PANTHER" id="PTHR43280:SF2">
    <property type="entry name" value="HTH-TYPE TRANSCRIPTIONAL REGULATOR EXSA"/>
    <property type="match status" value="1"/>
</dbReference>
<feature type="region of interest" description="Disordered" evidence="7">
    <location>
        <begin position="536"/>
        <end position="555"/>
    </location>
</feature>
<keyword evidence="2" id="KW-0805">Transcription regulation</keyword>
<dbReference type="InterPro" id="IPR020449">
    <property type="entry name" value="Tscrpt_reg_AraC-type_HTH"/>
</dbReference>
<dbReference type="EMBL" id="ADLK01000039">
    <property type="protein sequence ID" value="KMW14306.1"/>
    <property type="molecule type" value="Genomic_DNA"/>
</dbReference>
<name>A0A0J9BQ48_9FIRM</name>
<comment type="function">
    <text evidence="5">May play the central regulatory role in sporulation. It may be an element of the effector pathway responsible for the activation of sporulation genes in response to nutritional stress. Spo0A may act in concert with spo0H (a sigma factor) to control the expression of some genes that are critical to the sporulation process.</text>
</comment>
<dbReference type="GO" id="GO:0043565">
    <property type="term" value="F:sequence-specific DNA binding"/>
    <property type="evidence" value="ECO:0007669"/>
    <property type="project" value="InterPro"/>
</dbReference>
<evidence type="ECO:0000256" key="4">
    <source>
        <dbReference type="ARBA" id="ARBA00023163"/>
    </source>
</evidence>
<evidence type="ECO:0000256" key="2">
    <source>
        <dbReference type="ARBA" id="ARBA00023015"/>
    </source>
</evidence>
<feature type="modified residue" description="4-aspartylphosphate" evidence="6">
    <location>
        <position position="59"/>
    </location>
</feature>
<comment type="caution">
    <text evidence="10">The sequence shown here is derived from an EMBL/GenBank/DDBJ whole genome shotgun (WGS) entry which is preliminary data.</text>
</comment>
<gene>
    <name evidence="10" type="ORF">HMPREF9470_04857</name>
</gene>
<organism evidence="10 11">
    <name type="scientific">[Clostridium] citroniae WAL-19142</name>
    <dbReference type="NCBI Taxonomy" id="742734"/>
    <lineage>
        <taxon>Bacteria</taxon>
        <taxon>Bacillati</taxon>
        <taxon>Bacillota</taxon>
        <taxon>Clostridia</taxon>
        <taxon>Lachnospirales</taxon>
        <taxon>Lachnospiraceae</taxon>
        <taxon>Enterocloster</taxon>
    </lineage>
</organism>
<dbReference type="OrthoDB" id="159632at2"/>
<evidence type="ECO:0000256" key="3">
    <source>
        <dbReference type="ARBA" id="ARBA00023125"/>
    </source>
</evidence>
<feature type="domain" description="HTH araC/xylS-type" evidence="8">
    <location>
        <begin position="437"/>
        <end position="535"/>
    </location>
</feature>
<dbReference type="GeneID" id="93166675"/>
<protein>
    <recommendedName>
        <fullName evidence="1">Stage 0 sporulation protein A homolog</fullName>
    </recommendedName>
</protein>
<accession>A0A0J9BQ48</accession>
<sequence>MEKEVYKVLIADDEYWTREKLCSMIDWSRYSLCCMEPAADGEEVLRRIETDEPDILITDINMPFMNGVELLEIIHEKYPDIITFVVSGYDDFQYVKDTFMAGSINYLVKPITRIDLVNALSRALEIISTRKAHARAREEQQIQLLKAASLLQDREFSQLLEREGSSFTPIITINNDMDFAGMSLMLVKIHDMGNLVKRYGHDMNLLSYSVKKEIRRCLKSDVPFVFNHIYRPNEFAIVSELDNRELTDKARYLMVQLKPLLQSTITIMLSGHSYSMDSIHEAYIQDISMLMTRTYTPEDVLLVPGRSGISGGNRNISSRFGDSQVRELKELIRKKNRAAIENLVFQGTGLDCCAQDKWEYLEVKQTVKRILNTFPETLGSSLSAEETAVLEHMIHMSDRTVERLDAGILCDGVRDVIEYCMSVGYEEAVHTVSDIMRRAAAYIDEHYNEDLSLSALAKQFGMESTYFSKTFRQETGENLMLYITRKRMEKADSYIRESEISLTEIAFMVGYDDYAYFSRVFRKYFGRSPRDYRNAVQCPEPSGHTIANSGDIRRD</sequence>
<reference evidence="10 11" key="1">
    <citation type="submission" date="2011-04" db="EMBL/GenBank/DDBJ databases">
        <title>The Genome Sequence of Clostridium citroniae WAL-19142.</title>
        <authorList>
            <consortium name="The Broad Institute Genome Sequencing Platform"/>
            <person name="Earl A."/>
            <person name="Ward D."/>
            <person name="Feldgarden M."/>
            <person name="Gevers D."/>
            <person name="Warren Y.A."/>
            <person name="Tyrrell K.L."/>
            <person name="Citron D.M."/>
            <person name="Goldstein E.J."/>
            <person name="Daigneault M."/>
            <person name="Allen-Vercoe E."/>
            <person name="Young S.K."/>
            <person name="Zeng Q."/>
            <person name="Gargeya S."/>
            <person name="Fitzgerald M."/>
            <person name="Haas B."/>
            <person name="Abouelleil A."/>
            <person name="Alvarado L."/>
            <person name="Arachchi H.M."/>
            <person name="Berlin A."/>
            <person name="Brown A."/>
            <person name="Chapman S.B."/>
            <person name="Chen Z."/>
            <person name="Dunbar C."/>
            <person name="Freedman E."/>
            <person name="Gearin G."/>
            <person name="Gellesch M."/>
            <person name="Goldberg J."/>
            <person name="Griggs A."/>
            <person name="Gujja S."/>
            <person name="Heilman E.R."/>
            <person name="Heiman D."/>
            <person name="Howarth C."/>
            <person name="Larson L."/>
            <person name="Lui A."/>
            <person name="MacDonald P.J."/>
            <person name="Mehta T."/>
            <person name="Montmayeur A."/>
            <person name="Murphy C."/>
            <person name="Neiman D."/>
            <person name="Pearson M."/>
            <person name="Priest M."/>
            <person name="Roberts A."/>
            <person name="Saif S."/>
            <person name="Shea T."/>
            <person name="Shenoy N."/>
            <person name="Sisk P."/>
            <person name="Stolte C."/>
            <person name="Sykes S."/>
            <person name="White J."/>
            <person name="Yandava C."/>
            <person name="Wortman J."/>
            <person name="Nusbaum C."/>
            <person name="Birren B."/>
        </authorList>
    </citation>
    <scope>NUCLEOTIDE SEQUENCE [LARGE SCALE GENOMIC DNA]</scope>
    <source>
        <strain evidence="10 11">WAL-19142</strain>
    </source>
</reference>
<evidence type="ECO:0000259" key="8">
    <source>
        <dbReference type="PROSITE" id="PS01124"/>
    </source>
</evidence>
<dbReference type="PROSITE" id="PS50110">
    <property type="entry name" value="RESPONSE_REGULATORY"/>
    <property type="match status" value="1"/>
</dbReference>
<feature type="domain" description="Response regulatory" evidence="9">
    <location>
        <begin position="7"/>
        <end position="124"/>
    </location>
</feature>
<dbReference type="Pfam" id="PF00072">
    <property type="entry name" value="Response_reg"/>
    <property type="match status" value="1"/>
</dbReference>
<evidence type="ECO:0000259" key="9">
    <source>
        <dbReference type="PROSITE" id="PS50110"/>
    </source>
</evidence>
<dbReference type="Gene3D" id="1.10.10.60">
    <property type="entry name" value="Homeodomain-like"/>
    <property type="match status" value="2"/>
</dbReference>
<dbReference type="InterPro" id="IPR018060">
    <property type="entry name" value="HTH_AraC"/>
</dbReference>
<dbReference type="SMART" id="SM00448">
    <property type="entry name" value="REC"/>
    <property type="match status" value="1"/>
</dbReference>
<proteinExistence type="predicted"/>
<evidence type="ECO:0000313" key="11">
    <source>
        <dbReference type="Proteomes" id="UP000037392"/>
    </source>
</evidence>
<dbReference type="Proteomes" id="UP000037392">
    <property type="component" value="Unassembled WGS sequence"/>
</dbReference>
<evidence type="ECO:0000256" key="5">
    <source>
        <dbReference type="ARBA" id="ARBA00024867"/>
    </source>
</evidence>
<keyword evidence="4" id="KW-0804">Transcription</keyword>
<evidence type="ECO:0000256" key="1">
    <source>
        <dbReference type="ARBA" id="ARBA00018672"/>
    </source>
</evidence>
<dbReference type="InterPro" id="IPR001789">
    <property type="entry name" value="Sig_transdc_resp-reg_receiver"/>
</dbReference>
<dbReference type="SUPFAM" id="SSF52172">
    <property type="entry name" value="CheY-like"/>
    <property type="match status" value="1"/>
</dbReference>
<dbReference type="PANTHER" id="PTHR43280">
    <property type="entry name" value="ARAC-FAMILY TRANSCRIPTIONAL REGULATOR"/>
    <property type="match status" value="1"/>
</dbReference>
<dbReference type="PRINTS" id="PR00032">
    <property type="entry name" value="HTHARAC"/>
</dbReference>
<dbReference type="InterPro" id="IPR011006">
    <property type="entry name" value="CheY-like_superfamily"/>
</dbReference>
<keyword evidence="3" id="KW-0238">DNA-binding</keyword>
<dbReference type="InterPro" id="IPR009057">
    <property type="entry name" value="Homeodomain-like_sf"/>
</dbReference>
<dbReference type="GO" id="GO:0000160">
    <property type="term" value="P:phosphorelay signal transduction system"/>
    <property type="evidence" value="ECO:0007669"/>
    <property type="project" value="InterPro"/>
</dbReference>
<dbReference type="Gene3D" id="3.40.50.2300">
    <property type="match status" value="1"/>
</dbReference>